<reference evidence="4" key="3">
    <citation type="journal article" date="2022" name="Res Sq">
        <title>Evolution of multicellular longitudinally dividing oral cavity symbionts (Neisseriaceae).</title>
        <authorList>
            <person name="Nyongesa S."/>
            <person name="Weber P."/>
            <person name="Bernet E."/>
            <person name="Pullido F."/>
            <person name="Nieckarz M."/>
            <person name="Delaby M."/>
            <person name="Nieves C."/>
            <person name="Viehboeck T."/>
            <person name="Krause N."/>
            <person name="Rivera-Millot A."/>
            <person name="Nakamura A."/>
            <person name="Vischer N."/>
            <person name="VanNieuwenhze M."/>
            <person name="Brun Y."/>
            <person name="Cava F."/>
            <person name="Bulgheresi S."/>
            <person name="Veyrier F."/>
        </authorList>
    </citation>
    <scope>NUCLEOTIDE SEQUENCE</scope>
    <source>
        <strain evidence="4">1258/02</strain>
    </source>
</reference>
<gene>
    <name evidence="3" type="ORF">EV680_11612</name>
    <name evidence="4" type="ORF">LVJ78_10925</name>
</gene>
<feature type="transmembrane region" description="Helical" evidence="1">
    <location>
        <begin position="325"/>
        <end position="344"/>
    </location>
</feature>
<dbReference type="Proteomes" id="UP000294721">
    <property type="component" value="Unassembled WGS sequence"/>
</dbReference>
<feature type="transmembrane region" description="Helical" evidence="1">
    <location>
        <begin position="248"/>
        <end position="271"/>
    </location>
</feature>
<sequence>MDTFQYLMDGFQVALMPKNLLIALIGAFIGTIVGLLPGLGPINGVALLLPFAFALGLPPESALILLAAVYLGCEYGGRISAILINVPGDAAAIMSTLDGYPLAKQGKAGIALSLSAMSSFIGSTIATIGVVLFAPLLANWAIAFGPAEYFVLMVFAITCLSGLVSDQPVKTMVAALIGLSLAMVGVDAVTGVYRFTFDSVNLSDGIQFTTIVIGFFSISEILIMLEHTATGQKIMSQGKRSLFNLKEFMFSFGAIIRSGITGFIVGILPGAGATIASAMTYSTERKIAGEKGRFGEGDLRGIAAPEAANNASACGSFIPMLTLGVPGSGTTAVMLGALTLYNITPGPQLFSEQPDIVWGLIASLFIGNVILLALNIPLVGFFARLLNVPNYILIPAIATVSFVGVYAIHSTTFDLILMVALGVFGYMLRKLNFPLSALILGYVLGEMMESSLRRALSISQGDLGILFHGPIAITLWALSALMVALPLMRLLRRKKKASA</sequence>
<evidence type="ECO:0000259" key="2">
    <source>
        <dbReference type="Pfam" id="PF01970"/>
    </source>
</evidence>
<evidence type="ECO:0000313" key="5">
    <source>
        <dbReference type="Proteomes" id="UP000294721"/>
    </source>
</evidence>
<keyword evidence="1" id="KW-0812">Transmembrane</keyword>
<evidence type="ECO:0000313" key="3">
    <source>
        <dbReference type="EMBL" id="TCP05087.1"/>
    </source>
</evidence>
<dbReference type="Pfam" id="PF01970">
    <property type="entry name" value="TctA"/>
    <property type="match status" value="1"/>
</dbReference>
<feature type="transmembrane region" description="Helical" evidence="1">
    <location>
        <begin position="415"/>
        <end position="445"/>
    </location>
</feature>
<dbReference type="Proteomes" id="UP000829756">
    <property type="component" value="Chromosome"/>
</dbReference>
<feature type="transmembrane region" description="Helical" evidence="1">
    <location>
        <begin position="388"/>
        <end position="408"/>
    </location>
</feature>
<dbReference type="EMBL" id="CP091507">
    <property type="protein sequence ID" value="UOO79186.1"/>
    <property type="molecule type" value="Genomic_DNA"/>
</dbReference>
<organism evidence="4 6">
    <name type="scientific">Uruburuella suis</name>
    <dbReference type="NCBI Taxonomy" id="252130"/>
    <lineage>
        <taxon>Bacteria</taxon>
        <taxon>Pseudomonadati</taxon>
        <taxon>Pseudomonadota</taxon>
        <taxon>Betaproteobacteria</taxon>
        <taxon>Neisseriales</taxon>
        <taxon>Neisseriaceae</taxon>
        <taxon>Uruburuella</taxon>
    </lineage>
</organism>
<dbReference type="PANTHER" id="PTHR35342:SF5">
    <property type="entry name" value="TRICARBOXYLIC TRANSPORT PROTEIN"/>
    <property type="match status" value="1"/>
</dbReference>
<feature type="transmembrane region" description="Helical" evidence="1">
    <location>
        <begin position="140"/>
        <end position="160"/>
    </location>
</feature>
<evidence type="ECO:0000313" key="6">
    <source>
        <dbReference type="Proteomes" id="UP000829756"/>
    </source>
</evidence>
<keyword evidence="5" id="KW-1185">Reference proteome</keyword>
<accession>A0AAE9KGG4</accession>
<feature type="transmembrane region" description="Helical" evidence="1">
    <location>
        <begin position="465"/>
        <end position="488"/>
    </location>
</feature>
<dbReference type="KEGG" id="usu:LVJ78_10925"/>
<feature type="transmembrane region" description="Helical" evidence="1">
    <location>
        <begin position="20"/>
        <end position="39"/>
    </location>
</feature>
<feature type="transmembrane region" description="Helical" evidence="1">
    <location>
        <begin position="356"/>
        <end position="382"/>
    </location>
</feature>
<feature type="transmembrane region" description="Helical" evidence="1">
    <location>
        <begin position="205"/>
        <end position="227"/>
    </location>
</feature>
<feature type="transmembrane region" description="Helical" evidence="1">
    <location>
        <begin position="172"/>
        <end position="193"/>
    </location>
</feature>
<feature type="domain" description="DUF112" evidence="2">
    <location>
        <begin position="20"/>
        <end position="440"/>
    </location>
</feature>
<dbReference type="EMBL" id="SLXE01000016">
    <property type="protein sequence ID" value="TCP05087.1"/>
    <property type="molecule type" value="Genomic_DNA"/>
</dbReference>
<proteinExistence type="predicted"/>
<dbReference type="InterPro" id="IPR002823">
    <property type="entry name" value="DUF112_TM"/>
</dbReference>
<dbReference type="RefSeq" id="WP_132954020.1">
    <property type="nucleotide sequence ID" value="NZ_CALJUB010000125.1"/>
</dbReference>
<reference evidence="4" key="2">
    <citation type="submission" date="2021-12" db="EMBL/GenBank/DDBJ databases">
        <authorList>
            <person name="Veyrier F.J."/>
        </authorList>
    </citation>
    <scope>NUCLEOTIDE SEQUENCE</scope>
    <source>
        <strain evidence="4">1258/02</strain>
    </source>
</reference>
<dbReference type="PANTHER" id="PTHR35342">
    <property type="entry name" value="TRICARBOXYLIC TRANSPORT PROTEIN"/>
    <property type="match status" value="1"/>
</dbReference>
<keyword evidence="1" id="KW-0472">Membrane</keyword>
<feature type="transmembrane region" description="Helical" evidence="1">
    <location>
        <begin position="46"/>
        <end position="71"/>
    </location>
</feature>
<evidence type="ECO:0000313" key="4">
    <source>
        <dbReference type="EMBL" id="UOO79186.1"/>
    </source>
</evidence>
<evidence type="ECO:0000256" key="1">
    <source>
        <dbReference type="SAM" id="Phobius"/>
    </source>
</evidence>
<feature type="transmembrane region" description="Helical" evidence="1">
    <location>
        <begin position="109"/>
        <end position="134"/>
    </location>
</feature>
<dbReference type="AlphaFoldDB" id="A0AAE9KGG4"/>
<name>A0AAE9KGG4_9NEIS</name>
<keyword evidence="1" id="KW-1133">Transmembrane helix</keyword>
<protein>
    <submittedName>
        <fullName evidence="3">Tricarboxylic transport membrane protein</fullName>
    </submittedName>
    <submittedName>
        <fullName evidence="4">Tripartite tricarboxylate transporter permease</fullName>
    </submittedName>
</protein>
<reference evidence="3 5" key="1">
    <citation type="submission" date="2019-03" db="EMBL/GenBank/DDBJ databases">
        <title>Genomic Encyclopedia of Type Strains, Phase IV (KMG-IV): sequencing the most valuable type-strain genomes for metagenomic binning, comparative biology and taxonomic classification.</title>
        <authorList>
            <person name="Goeker M."/>
        </authorList>
    </citation>
    <scope>NUCLEOTIDE SEQUENCE [LARGE SCALE GENOMIC DNA]</scope>
    <source>
        <strain evidence="3 5">DSM 17474</strain>
    </source>
</reference>